<keyword evidence="1" id="KW-1133">Transmembrane helix</keyword>
<feature type="transmembrane region" description="Helical" evidence="1">
    <location>
        <begin position="47"/>
        <end position="64"/>
    </location>
</feature>
<name>A0AAU9JYB7_9CILI</name>
<reference evidence="2" key="1">
    <citation type="submission" date="2021-09" db="EMBL/GenBank/DDBJ databases">
        <authorList>
            <consortium name="AG Swart"/>
            <person name="Singh M."/>
            <person name="Singh A."/>
            <person name="Seah K."/>
            <person name="Emmerich C."/>
        </authorList>
    </citation>
    <scope>NUCLEOTIDE SEQUENCE</scope>
    <source>
        <strain evidence="2">ATCC30299</strain>
    </source>
</reference>
<keyword evidence="1" id="KW-0812">Transmembrane</keyword>
<accession>A0AAU9JYB7</accession>
<dbReference type="EMBL" id="CAJZBQ010000054">
    <property type="protein sequence ID" value="CAG9332269.1"/>
    <property type="molecule type" value="Genomic_DNA"/>
</dbReference>
<comment type="caution">
    <text evidence="2">The sequence shown here is derived from an EMBL/GenBank/DDBJ whole genome shotgun (WGS) entry which is preliminary data.</text>
</comment>
<dbReference type="Proteomes" id="UP001162131">
    <property type="component" value="Unassembled WGS sequence"/>
</dbReference>
<dbReference type="AlphaFoldDB" id="A0AAU9JYB7"/>
<proteinExistence type="predicted"/>
<evidence type="ECO:0000256" key="1">
    <source>
        <dbReference type="SAM" id="Phobius"/>
    </source>
</evidence>
<protein>
    <submittedName>
        <fullName evidence="2">Uncharacterized protein</fullName>
    </submittedName>
</protein>
<organism evidence="2 3">
    <name type="scientific">Blepharisma stoltei</name>
    <dbReference type="NCBI Taxonomy" id="1481888"/>
    <lineage>
        <taxon>Eukaryota</taxon>
        <taxon>Sar</taxon>
        <taxon>Alveolata</taxon>
        <taxon>Ciliophora</taxon>
        <taxon>Postciliodesmatophora</taxon>
        <taxon>Heterotrichea</taxon>
        <taxon>Heterotrichida</taxon>
        <taxon>Blepharismidae</taxon>
        <taxon>Blepharisma</taxon>
    </lineage>
</organism>
<keyword evidence="1" id="KW-0472">Membrane</keyword>
<sequence>MGAAAGYYFLFISVIGVFYMFGMGYFLSKDYEYIPVEDKVENAHVCYWAGTIYLIGAISCIIYIKKFASRDTSFDYQTDLQGRSRGKIGPYMR</sequence>
<evidence type="ECO:0000313" key="2">
    <source>
        <dbReference type="EMBL" id="CAG9332269.1"/>
    </source>
</evidence>
<evidence type="ECO:0000313" key="3">
    <source>
        <dbReference type="Proteomes" id="UP001162131"/>
    </source>
</evidence>
<gene>
    <name evidence="2" type="ORF">BSTOLATCC_MIC55720</name>
</gene>
<keyword evidence="3" id="KW-1185">Reference proteome</keyword>
<feature type="transmembrane region" description="Helical" evidence="1">
    <location>
        <begin position="7"/>
        <end position="27"/>
    </location>
</feature>